<reference evidence="4 5" key="1">
    <citation type="journal article" date="2020" name="Virus Evol.">
        <title>Analysis of the virome associated to grapevine downy mildew lesions reveals new mycovirus lineages.</title>
        <authorList>
            <person name="Chiapello M."/>
            <person name="Rodriguez-Romero J."/>
            <person name="Ayllon M.A."/>
            <person name="Turina M."/>
        </authorList>
    </citation>
    <scope>NUCLEOTIDE SEQUENCE [LARGE SCALE GENOMIC DNA]</scope>
    <source>
        <strain evidence="4">DMG-B_37170</strain>
    </source>
</reference>
<dbReference type="RefSeq" id="YP_010800241.1">
    <property type="nucleotide sequence ID" value="NC_076776.1"/>
</dbReference>
<dbReference type="Proteomes" id="UP000831045">
    <property type="component" value="Segment"/>
</dbReference>
<keyword evidence="1" id="KW-0696">RNA-directed RNA polymerase</keyword>
<dbReference type="GeneID" id="80538755"/>
<evidence type="ECO:0000313" key="4">
    <source>
        <dbReference type="EMBL" id="QGY72576.1"/>
    </source>
</evidence>
<evidence type="ECO:0000256" key="2">
    <source>
        <dbReference type="ARBA" id="ARBA00022679"/>
    </source>
</evidence>
<keyword evidence="3" id="KW-0548">Nucleotidyltransferase</keyword>
<evidence type="ECO:0000256" key="1">
    <source>
        <dbReference type="ARBA" id="ARBA00022484"/>
    </source>
</evidence>
<name>A0ABX6FJV9_9VIRU</name>
<dbReference type="InterPro" id="IPR043502">
    <property type="entry name" value="DNA/RNA_pol_sf"/>
</dbReference>
<keyword evidence="2" id="KW-0808">Transferase</keyword>
<evidence type="ECO:0000256" key="3">
    <source>
        <dbReference type="ARBA" id="ARBA00022695"/>
    </source>
</evidence>
<proteinExistence type="predicted"/>
<evidence type="ECO:0000313" key="5">
    <source>
        <dbReference type="Proteomes" id="UP000831045"/>
    </source>
</evidence>
<organism evidence="4 5">
    <name type="scientific">Plasmopara viticola lesion associated ourmia-like virus 46</name>
    <dbReference type="NCBI Taxonomy" id="2686516"/>
    <lineage>
        <taxon>Viruses</taxon>
        <taxon>Riboviria</taxon>
        <taxon>Orthornavirae</taxon>
        <taxon>Lenarviricota</taxon>
        <taxon>Miaviricetes</taxon>
        <taxon>Ourlivirales</taxon>
        <taxon>Botourmiaviridae</taxon>
        <taxon>Scleroulivirus</taxon>
        <taxon>Scleroulivirus betaplasmoparae</taxon>
    </lineage>
</organism>
<dbReference type="EMBL" id="MN532633">
    <property type="protein sequence ID" value="QGY72576.1"/>
    <property type="molecule type" value="Genomic_RNA"/>
</dbReference>
<dbReference type="SUPFAM" id="SSF56672">
    <property type="entry name" value="DNA/RNA polymerases"/>
    <property type="match status" value="1"/>
</dbReference>
<sequence>MSSRPSLKRGCRVYQSRTRELVSSAIKSWSLISGVRVEYQFPSGIDCTAFSGFVKKLLAREVTDDPSLQMGYQSIKKLLPDSCRCMESGLLDDLVARLGSAPPVLPDGYLEFVAEEVALLFPKGWDSSYERHCVTTTPPLSSAINCSRSSGGCLGGSESLGGQADYLDRVLHGRGGRLCPSYRGQMMVVQSAGKPRPLSKFPIEMLYLKPCHKALYDRLSRFTWLLRGAVTSERLQRAGFKPWRGRLVSGDYKSATDGLSIEVMETALSAVFRNSTFVPSNVRELALRACRPILFSESFSEEIVRGQMMGSLLSFPMLCLQNYLAFKWSLKQAGVKRFVPVVINGDDILYQSPFEGFDQMWRATVVQIGLEVEESKTSVSGLYGSLNSTLVKWDCGVLSPTWSPRFGMLRAPEDFSSLGKTFESFLFECPPHLRFVAGREFFKWHAGTLRRVGFSLTSIGFRGLLARRLAKVFGLLGFEHFDCPRFPLSHDCGLPEGFASQVPFSCTDPELRFASAVETAAMVWARRFKPVERTRLAVRYCLELTALKNRGRRSVFVPDFSISTRFGVFLSRETRGVRDRKAWLAPRFTEELVNIACVVLADSFEWCALPSYDDVPVPYSCACDFGHCKECRAVKDQRVGGG</sequence>
<dbReference type="InterPro" id="IPR008686">
    <property type="entry name" value="RNA_pol_mitovir"/>
</dbReference>
<protein>
    <submittedName>
        <fullName evidence="4">RNA dependent RNA polymerase</fullName>
    </submittedName>
</protein>
<accession>A0ABX6FJV9</accession>
<keyword evidence="5" id="KW-1185">Reference proteome</keyword>
<dbReference type="Pfam" id="PF05919">
    <property type="entry name" value="Mitovir_RNA_pol"/>
    <property type="match status" value="1"/>
</dbReference>